<evidence type="ECO:0000256" key="1">
    <source>
        <dbReference type="SAM" id="Phobius"/>
    </source>
</evidence>
<sequence length="80" mass="8988">MSKKVFLIILGLSVVVTYGVAMADFVFNITTGKIGMPFGFSSVSLLGSSTDYTKFLLDIAFWFIIIWIIWKALQKMTAKR</sequence>
<gene>
    <name evidence="2" type="ORF">A3B45_04215</name>
</gene>
<dbReference type="AlphaFoldDB" id="A0A1F5KN76"/>
<keyword evidence="1" id="KW-1133">Transmembrane helix</keyword>
<keyword evidence="1" id="KW-0812">Transmembrane</keyword>
<organism evidence="2 3">
    <name type="scientific">Candidatus Daviesbacteria bacterium RIFCSPLOWO2_01_FULL_39_12</name>
    <dbReference type="NCBI Taxonomy" id="1797785"/>
    <lineage>
        <taxon>Bacteria</taxon>
        <taxon>Candidatus Daviesiibacteriota</taxon>
    </lineage>
</organism>
<dbReference type="EMBL" id="MFDM01000026">
    <property type="protein sequence ID" value="OGE42383.1"/>
    <property type="molecule type" value="Genomic_DNA"/>
</dbReference>
<evidence type="ECO:0000313" key="3">
    <source>
        <dbReference type="Proteomes" id="UP000178565"/>
    </source>
</evidence>
<protein>
    <submittedName>
        <fullName evidence="2">Uncharacterized protein</fullName>
    </submittedName>
</protein>
<dbReference type="STRING" id="1797785.A3B45_04215"/>
<reference evidence="2 3" key="1">
    <citation type="journal article" date="2016" name="Nat. Commun.">
        <title>Thousands of microbial genomes shed light on interconnected biogeochemical processes in an aquifer system.</title>
        <authorList>
            <person name="Anantharaman K."/>
            <person name="Brown C.T."/>
            <person name="Hug L.A."/>
            <person name="Sharon I."/>
            <person name="Castelle C.J."/>
            <person name="Probst A.J."/>
            <person name="Thomas B.C."/>
            <person name="Singh A."/>
            <person name="Wilkins M.J."/>
            <person name="Karaoz U."/>
            <person name="Brodie E.L."/>
            <person name="Williams K.H."/>
            <person name="Hubbard S.S."/>
            <person name="Banfield J.F."/>
        </authorList>
    </citation>
    <scope>NUCLEOTIDE SEQUENCE [LARGE SCALE GENOMIC DNA]</scope>
</reference>
<keyword evidence="1" id="KW-0472">Membrane</keyword>
<accession>A0A1F5KN76</accession>
<proteinExistence type="predicted"/>
<name>A0A1F5KN76_9BACT</name>
<feature type="transmembrane region" description="Helical" evidence="1">
    <location>
        <begin position="52"/>
        <end position="70"/>
    </location>
</feature>
<comment type="caution">
    <text evidence="2">The sequence shown here is derived from an EMBL/GenBank/DDBJ whole genome shotgun (WGS) entry which is preliminary data.</text>
</comment>
<evidence type="ECO:0000313" key="2">
    <source>
        <dbReference type="EMBL" id="OGE42383.1"/>
    </source>
</evidence>
<dbReference type="Proteomes" id="UP000178565">
    <property type="component" value="Unassembled WGS sequence"/>
</dbReference>